<reference evidence="2" key="1">
    <citation type="journal article" date="2020" name="Stud. Mycol.">
        <title>101 Dothideomycetes genomes: a test case for predicting lifestyles and emergence of pathogens.</title>
        <authorList>
            <person name="Haridas S."/>
            <person name="Albert R."/>
            <person name="Binder M."/>
            <person name="Bloem J."/>
            <person name="Labutti K."/>
            <person name="Salamov A."/>
            <person name="Andreopoulos B."/>
            <person name="Baker S."/>
            <person name="Barry K."/>
            <person name="Bills G."/>
            <person name="Bluhm B."/>
            <person name="Cannon C."/>
            <person name="Castanera R."/>
            <person name="Culley D."/>
            <person name="Daum C."/>
            <person name="Ezra D."/>
            <person name="Gonzalez J."/>
            <person name="Henrissat B."/>
            <person name="Kuo A."/>
            <person name="Liang C."/>
            <person name="Lipzen A."/>
            <person name="Lutzoni F."/>
            <person name="Magnuson J."/>
            <person name="Mondo S."/>
            <person name="Nolan M."/>
            <person name="Ohm R."/>
            <person name="Pangilinan J."/>
            <person name="Park H.-J."/>
            <person name="Ramirez L."/>
            <person name="Alfaro M."/>
            <person name="Sun H."/>
            <person name="Tritt A."/>
            <person name="Yoshinaga Y."/>
            <person name="Zwiers L.-H."/>
            <person name="Turgeon B."/>
            <person name="Goodwin S."/>
            <person name="Spatafora J."/>
            <person name="Crous P."/>
            <person name="Grigoriev I."/>
        </authorList>
    </citation>
    <scope>NUCLEOTIDE SEQUENCE</scope>
    <source>
        <strain evidence="2">CBS 480.64</strain>
    </source>
</reference>
<dbReference type="InterPro" id="IPR046896">
    <property type="entry name" value="Cup1-like_N"/>
</dbReference>
<protein>
    <recommendedName>
        <fullName evidence="1">LYR motif-containing protein Cup1-like N-terminal domain-containing protein</fullName>
    </recommendedName>
</protein>
<feature type="domain" description="LYR motif-containing protein Cup1-like N-terminal" evidence="1">
    <location>
        <begin position="1"/>
        <end position="86"/>
    </location>
</feature>
<evidence type="ECO:0000313" key="2">
    <source>
        <dbReference type="EMBL" id="KAF2861571.1"/>
    </source>
</evidence>
<gene>
    <name evidence="2" type="ORF">K470DRAFT_200423</name>
</gene>
<name>A0A6A7C230_9PEZI</name>
<organism evidence="2 3">
    <name type="scientific">Piedraia hortae CBS 480.64</name>
    <dbReference type="NCBI Taxonomy" id="1314780"/>
    <lineage>
        <taxon>Eukaryota</taxon>
        <taxon>Fungi</taxon>
        <taxon>Dikarya</taxon>
        <taxon>Ascomycota</taxon>
        <taxon>Pezizomycotina</taxon>
        <taxon>Dothideomycetes</taxon>
        <taxon>Dothideomycetidae</taxon>
        <taxon>Capnodiales</taxon>
        <taxon>Piedraiaceae</taxon>
        <taxon>Piedraia</taxon>
    </lineage>
</organism>
<feature type="non-terminal residue" evidence="2">
    <location>
        <position position="1"/>
    </location>
</feature>
<dbReference type="Pfam" id="PF20263">
    <property type="entry name" value="LYRM2-like"/>
    <property type="match status" value="1"/>
</dbReference>
<sequence length="265" mass="31301">LYRSILREASYLPDSFVRLWVRAYASHHFHKTAHRTSNHFPPFQKLHQARQSLYLLSRANKGHHPSLLKLLLHVYGRTGRRRRELLQPLLSRSNKSQHLYVPVPTAKEVNAGRLDPYIPQIKPQLRALIDSQARHPPPHLTRPMLRHVMPNVEERTAWLRPMPLCRVRNVVRRWYANTLERLHPPLPEEEWFRLKALAEGRAWEVQVQRRVRVGTKEAISPLDLVVGERMPPCWLVGGKGEEMGELKRRKMRRLWATVFEQCPRM</sequence>
<dbReference type="CDD" id="cd20273">
    <property type="entry name" value="Complex1_LYR_unchar"/>
    <property type="match status" value="1"/>
</dbReference>
<evidence type="ECO:0000259" key="1">
    <source>
        <dbReference type="Pfam" id="PF20263"/>
    </source>
</evidence>
<dbReference type="EMBL" id="MU005971">
    <property type="protein sequence ID" value="KAF2861571.1"/>
    <property type="molecule type" value="Genomic_DNA"/>
</dbReference>
<dbReference type="OrthoDB" id="5521299at2759"/>
<evidence type="ECO:0000313" key="3">
    <source>
        <dbReference type="Proteomes" id="UP000799421"/>
    </source>
</evidence>
<dbReference type="Proteomes" id="UP000799421">
    <property type="component" value="Unassembled WGS sequence"/>
</dbReference>
<feature type="non-terminal residue" evidence="2">
    <location>
        <position position="265"/>
    </location>
</feature>
<accession>A0A6A7C230</accession>
<proteinExistence type="predicted"/>
<dbReference type="AlphaFoldDB" id="A0A6A7C230"/>
<keyword evidence="3" id="KW-1185">Reference proteome</keyword>